<proteinExistence type="predicted"/>
<dbReference type="Proteomes" id="UP000339249">
    <property type="component" value="Unassembled WGS sequence"/>
</dbReference>
<reference evidence="1 2" key="1">
    <citation type="submission" date="2019-04" db="EMBL/GenBank/DDBJ databases">
        <authorList>
            <consortium name="Pathogen Informatics"/>
        </authorList>
    </citation>
    <scope>NUCLEOTIDE SEQUENCE [LARGE SCALE GENOMIC DNA]</scope>
    <source>
        <strain evidence="1 2">NCTC9185</strain>
    </source>
</reference>
<gene>
    <name evidence="1" type="ORF">NCTC9185_00353</name>
</gene>
<dbReference type="AlphaFoldDB" id="A0A4U9CUY7"/>
<name>A0A4U9CUY7_RAOTE</name>
<evidence type="ECO:0000313" key="2">
    <source>
        <dbReference type="Proteomes" id="UP000339249"/>
    </source>
</evidence>
<evidence type="ECO:0000313" key="1">
    <source>
        <dbReference type="EMBL" id="VTN08476.1"/>
    </source>
</evidence>
<sequence length="47" mass="5716">MYYTLGDTTLHFYRYQCRFYVAHWDGGNVMTDKFKQFIELITEKNGN</sequence>
<organism evidence="1 2">
    <name type="scientific">Raoultella terrigena</name>
    <name type="common">Klebsiella terrigena</name>
    <dbReference type="NCBI Taxonomy" id="577"/>
    <lineage>
        <taxon>Bacteria</taxon>
        <taxon>Pseudomonadati</taxon>
        <taxon>Pseudomonadota</taxon>
        <taxon>Gammaproteobacteria</taxon>
        <taxon>Enterobacterales</taxon>
        <taxon>Enterobacteriaceae</taxon>
        <taxon>Klebsiella/Raoultella group</taxon>
        <taxon>Raoultella</taxon>
    </lineage>
</organism>
<accession>A0A4U9CUY7</accession>
<protein>
    <submittedName>
        <fullName evidence="1">Uncharacterized protein</fullName>
    </submittedName>
</protein>
<dbReference type="EMBL" id="CABDVU010000001">
    <property type="protein sequence ID" value="VTN08476.1"/>
    <property type="molecule type" value="Genomic_DNA"/>
</dbReference>